<evidence type="ECO:0000313" key="1">
    <source>
        <dbReference type="EMBL" id="CAB4131396.1"/>
    </source>
</evidence>
<protein>
    <submittedName>
        <fullName evidence="1">Uncharacterized protein</fullName>
    </submittedName>
</protein>
<organism evidence="1">
    <name type="scientific">uncultured Caudovirales phage</name>
    <dbReference type="NCBI Taxonomy" id="2100421"/>
    <lineage>
        <taxon>Viruses</taxon>
        <taxon>Duplodnaviria</taxon>
        <taxon>Heunggongvirae</taxon>
        <taxon>Uroviricota</taxon>
        <taxon>Caudoviricetes</taxon>
        <taxon>Peduoviridae</taxon>
        <taxon>Maltschvirus</taxon>
        <taxon>Maltschvirus maltsch</taxon>
    </lineage>
</organism>
<reference evidence="1" key="1">
    <citation type="submission" date="2020-04" db="EMBL/GenBank/DDBJ databases">
        <authorList>
            <person name="Chiriac C."/>
            <person name="Salcher M."/>
            <person name="Ghai R."/>
            <person name="Kavagutti S V."/>
        </authorList>
    </citation>
    <scope>NUCLEOTIDE SEQUENCE</scope>
</reference>
<accession>A0A6J5LDZ0</accession>
<sequence>MSPWPYINAILGPGLHWGKTAQELQAAIKRAELDRQTAAAEHLRIILSLRNQVAFDGSEKNPPV</sequence>
<name>A0A6J5LDZ0_9CAUD</name>
<dbReference type="EMBL" id="LR796241">
    <property type="protein sequence ID" value="CAB4131396.1"/>
    <property type="molecule type" value="Genomic_DNA"/>
</dbReference>
<gene>
    <name evidence="1" type="ORF">UFOVP126_76</name>
</gene>
<proteinExistence type="predicted"/>